<protein>
    <submittedName>
        <fullName evidence="7">Group II truncated hemoglobin</fullName>
    </submittedName>
</protein>
<evidence type="ECO:0000256" key="2">
    <source>
        <dbReference type="ARBA" id="ARBA00022448"/>
    </source>
</evidence>
<dbReference type="RefSeq" id="WP_215862960.1">
    <property type="nucleotide sequence ID" value="NZ_JABELD010000024.1"/>
</dbReference>
<dbReference type="Proteomes" id="UP001197028">
    <property type="component" value="Unassembled WGS sequence"/>
</dbReference>
<evidence type="ECO:0000256" key="3">
    <source>
        <dbReference type="ARBA" id="ARBA00022617"/>
    </source>
</evidence>
<dbReference type="PANTHER" id="PTHR47366">
    <property type="entry name" value="TWO-ON-TWO HEMOGLOBIN-3"/>
    <property type="match status" value="1"/>
</dbReference>
<evidence type="ECO:0000313" key="8">
    <source>
        <dbReference type="Proteomes" id="UP001197028"/>
    </source>
</evidence>
<keyword evidence="3" id="KW-0349">Heme</keyword>
<proteinExistence type="inferred from homology"/>
<dbReference type="InterPro" id="IPR009050">
    <property type="entry name" value="Globin-like_sf"/>
</dbReference>
<gene>
    <name evidence="7" type="ORF">HJG40_03775</name>
</gene>
<dbReference type="SUPFAM" id="SSF46458">
    <property type="entry name" value="Globin-like"/>
    <property type="match status" value="1"/>
</dbReference>
<comment type="similarity">
    <text evidence="6">Belongs to the truncated hemoglobin family. Group II subfamily.</text>
</comment>
<keyword evidence="4" id="KW-0479">Metal-binding</keyword>
<dbReference type="InterPro" id="IPR044203">
    <property type="entry name" value="GlbO/GLB3-like"/>
</dbReference>
<dbReference type="Gene3D" id="1.10.490.10">
    <property type="entry name" value="Globins"/>
    <property type="match status" value="1"/>
</dbReference>
<dbReference type="Pfam" id="PF01152">
    <property type="entry name" value="Bac_globin"/>
    <property type="match status" value="1"/>
</dbReference>
<sequence>MILEPETSSYTLLGGESAVRALVNRFYDLMASEAEWRSPLREMHPADLTESKEKLFLFLSGWLGGPDLYVEKFGHPRLRARHASFPVDDQARDQWMACMLRSMQEQQMSPEVYTHLQTALQRTADFMRNR</sequence>
<evidence type="ECO:0000256" key="4">
    <source>
        <dbReference type="ARBA" id="ARBA00022723"/>
    </source>
</evidence>
<keyword evidence="5" id="KW-0408">Iron</keyword>
<evidence type="ECO:0000256" key="6">
    <source>
        <dbReference type="ARBA" id="ARBA00034496"/>
    </source>
</evidence>
<dbReference type="InterPro" id="IPR001486">
    <property type="entry name" value="Hemoglobin_trunc"/>
</dbReference>
<accession>A0ABS5ZN04</accession>
<name>A0ABS5ZN04_9PROT</name>
<evidence type="ECO:0000256" key="1">
    <source>
        <dbReference type="ARBA" id="ARBA00001971"/>
    </source>
</evidence>
<dbReference type="InterPro" id="IPR019795">
    <property type="entry name" value="Globin_bac-like_CS"/>
</dbReference>
<organism evidence="7 8">
    <name type="scientific">Acidithiobacillus concretivorus</name>
    <dbReference type="NCBI Taxonomy" id="3063952"/>
    <lineage>
        <taxon>Bacteria</taxon>
        <taxon>Pseudomonadati</taxon>
        <taxon>Pseudomonadota</taxon>
        <taxon>Acidithiobacillia</taxon>
        <taxon>Acidithiobacillales</taxon>
        <taxon>Acidithiobacillaceae</taxon>
        <taxon>Acidithiobacillus</taxon>
    </lineage>
</organism>
<dbReference type="PROSITE" id="PS01213">
    <property type="entry name" value="GLOBIN_FAM_2"/>
    <property type="match status" value="1"/>
</dbReference>
<dbReference type="PANTHER" id="PTHR47366:SF1">
    <property type="entry name" value="TWO-ON-TWO HEMOGLOBIN-3"/>
    <property type="match status" value="1"/>
</dbReference>
<dbReference type="EMBL" id="JABELD010000024">
    <property type="protein sequence ID" value="MBU2737937.1"/>
    <property type="molecule type" value="Genomic_DNA"/>
</dbReference>
<dbReference type="InterPro" id="IPR012292">
    <property type="entry name" value="Globin/Proto"/>
</dbReference>
<evidence type="ECO:0000313" key="7">
    <source>
        <dbReference type="EMBL" id="MBU2737937.1"/>
    </source>
</evidence>
<reference evidence="7 8" key="1">
    <citation type="journal article" date="2021" name="ISME J.">
        <title>Genomic evolution of the class Acidithiobacillia: deep-branching Proteobacteria living in extreme acidic conditions.</title>
        <authorList>
            <person name="Moya-Beltran A."/>
            <person name="Beard S."/>
            <person name="Rojas-Villalobos C."/>
            <person name="Issotta F."/>
            <person name="Gallardo Y."/>
            <person name="Ulloa R."/>
            <person name="Giaveno A."/>
            <person name="Degli Esposti M."/>
            <person name="Johnson D.B."/>
            <person name="Quatrini R."/>
        </authorList>
    </citation>
    <scope>NUCLEOTIDE SEQUENCE [LARGE SCALE GENOMIC DNA]</scope>
    <source>
        <strain evidence="7 8">ATCC 19703</strain>
    </source>
</reference>
<keyword evidence="8" id="KW-1185">Reference proteome</keyword>
<keyword evidence="2" id="KW-0813">Transport</keyword>
<evidence type="ECO:0000256" key="5">
    <source>
        <dbReference type="ARBA" id="ARBA00023004"/>
    </source>
</evidence>
<dbReference type="CDD" id="cd14773">
    <property type="entry name" value="TrHb2_PhHbO-like_O"/>
    <property type="match status" value="1"/>
</dbReference>
<comment type="caution">
    <text evidence="7">The sequence shown here is derived from an EMBL/GenBank/DDBJ whole genome shotgun (WGS) entry which is preliminary data.</text>
</comment>
<comment type="cofactor">
    <cofactor evidence="1">
        <name>heme</name>
        <dbReference type="ChEBI" id="CHEBI:30413"/>
    </cofactor>
</comment>